<feature type="transmembrane region" description="Helical" evidence="1">
    <location>
        <begin position="46"/>
        <end position="67"/>
    </location>
</feature>
<evidence type="ECO:0000313" key="2">
    <source>
        <dbReference type="EMBL" id="HJB07287.1"/>
    </source>
</evidence>
<sequence>MRFRTKRVLATVIIAVILIFGVPIFINECYKHGGYVTLWNASDVLSYYGTLLTAAVTIVTLWGTIIFTRKQIHHDNYLREEQEKWRKIETIFTEALNSINPISIFTSTMDNGLADPTAAINLLQKYQISCKTIVDKLNAYLNIVDYPKVKDLHGEMKTVSDQYFQIGQELVNEYTNLRLLSHRQAAQETLDIEARNPGTSSPETILFCRNVLRDTDSIQLEDIQNNIANCNKKFVSEYENSFRKLLQKKGATFEIINRDIQKQANDILYLWRR</sequence>
<keyword evidence="1" id="KW-1133">Transmembrane helix</keyword>
<protein>
    <submittedName>
        <fullName evidence="2">Uncharacterized protein</fullName>
    </submittedName>
</protein>
<feature type="transmembrane region" description="Helical" evidence="1">
    <location>
        <begin position="7"/>
        <end position="26"/>
    </location>
</feature>
<keyword evidence="1" id="KW-0472">Membrane</keyword>
<dbReference type="EMBL" id="DWYS01000064">
    <property type="protein sequence ID" value="HJB07287.1"/>
    <property type="molecule type" value="Genomic_DNA"/>
</dbReference>
<proteinExistence type="predicted"/>
<evidence type="ECO:0000313" key="3">
    <source>
        <dbReference type="Proteomes" id="UP000886804"/>
    </source>
</evidence>
<reference evidence="2" key="2">
    <citation type="submission" date="2021-04" db="EMBL/GenBank/DDBJ databases">
        <authorList>
            <person name="Gilroy R."/>
        </authorList>
    </citation>
    <scope>NUCLEOTIDE SEQUENCE</scope>
    <source>
        <strain evidence="2">CHK188-4685</strain>
    </source>
</reference>
<dbReference type="Proteomes" id="UP000886804">
    <property type="component" value="Unassembled WGS sequence"/>
</dbReference>
<organism evidence="2 3">
    <name type="scientific">Candidatus Enterocloster faecavium</name>
    <dbReference type="NCBI Taxonomy" id="2838560"/>
    <lineage>
        <taxon>Bacteria</taxon>
        <taxon>Bacillati</taxon>
        <taxon>Bacillota</taxon>
        <taxon>Clostridia</taxon>
        <taxon>Lachnospirales</taxon>
        <taxon>Lachnospiraceae</taxon>
        <taxon>Enterocloster</taxon>
    </lineage>
</organism>
<evidence type="ECO:0000256" key="1">
    <source>
        <dbReference type="SAM" id="Phobius"/>
    </source>
</evidence>
<name>A0A9D2L776_9FIRM</name>
<dbReference type="AlphaFoldDB" id="A0A9D2L776"/>
<comment type="caution">
    <text evidence="2">The sequence shown here is derived from an EMBL/GenBank/DDBJ whole genome shotgun (WGS) entry which is preliminary data.</text>
</comment>
<gene>
    <name evidence="2" type="ORF">H9716_05410</name>
</gene>
<reference evidence="2" key="1">
    <citation type="journal article" date="2021" name="PeerJ">
        <title>Extensive microbial diversity within the chicken gut microbiome revealed by metagenomics and culture.</title>
        <authorList>
            <person name="Gilroy R."/>
            <person name="Ravi A."/>
            <person name="Getino M."/>
            <person name="Pursley I."/>
            <person name="Horton D.L."/>
            <person name="Alikhan N.F."/>
            <person name="Baker D."/>
            <person name="Gharbi K."/>
            <person name="Hall N."/>
            <person name="Watson M."/>
            <person name="Adriaenssens E.M."/>
            <person name="Foster-Nyarko E."/>
            <person name="Jarju S."/>
            <person name="Secka A."/>
            <person name="Antonio M."/>
            <person name="Oren A."/>
            <person name="Chaudhuri R.R."/>
            <person name="La Ragione R."/>
            <person name="Hildebrand F."/>
            <person name="Pallen M.J."/>
        </authorList>
    </citation>
    <scope>NUCLEOTIDE SEQUENCE</scope>
    <source>
        <strain evidence="2">CHK188-4685</strain>
    </source>
</reference>
<keyword evidence="1" id="KW-0812">Transmembrane</keyword>
<accession>A0A9D2L776</accession>